<dbReference type="InterPro" id="IPR001185">
    <property type="entry name" value="MS_channel"/>
</dbReference>
<evidence type="ECO:0000313" key="11">
    <source>
        <dbReference type="EMBL" id="GIP54904.1"/>
    </source>
</evidence>
<dbReference type="InterPro" id="IPR037673">
    <property type="entry name" value="MSC/AndL"/>
</dbReference>
<protein>
    <recommendedName>
        <fullName evidence="10">Large-conductance mechanosensitive channel</fullName>
    </recommendedName>
</protein>
<comment type="subcellular location">
    <subcellularLocation>
        <location evidence="1 10">Cell membrane</location>
        <topology evidence="1 10">Multi-pass membrane protein</topology>
    </subcellularLocation>
</comment>
<evidence type="ECO:0000256" key="7">
    <source>
        <dbReference type="ARBA" id="ARBA00023065"/>
    </source>
</evidence>
<evidence type="ECO:0000256" key="3">
    <source>
        <dbReference type="ARBA" id="ARBA00022448"/>
    </source>
</evidence>
<keyword evidence="7 10" id="KW-0406">Ion transport</keyword>
<evidence type="ECO:0000256" key="2">
    <source>
        <dbReference type="ARBA" id="ARBA00007254"/>
    </source>
</evidence>
<feature type="transmembrane region" description="Helical" evidence="10">
    <location>
        <begin position="12"/>
        <end position="32"/>
    </location>
</feature>
<dbReference type="PRINTS" id="PR01264">
    <property type="entry name" value="MECHCHANNEL"/>
</dbReference>
<keyword evidence="12" id="KW-1185">Reference proteome</keyword>
<accession>A0ABQ4MFY7</accession>
<comment type="subunit">
    <text evidence="10">Homopentamer.</text>
</comment>
<keyword evidence="9 10" id="KW-0407">Ion channel</keyword>
<dbReference type="SUPFAM" id="SSF81330">
    <property type="entry name" value="Gated mechanosensitive channel"/>
    <property type="match status" value="1"/>
</dbReference>
<keyword evidence="8 10" id="KW-0472">Membrane</keyword>
<proteinExistence type="inferred from homology"/>
<dbReference type="NCBIfam" id="TIGR00220">
    <property type="entry name" value="mscL"/>
    <property type="match status" value="1"/>
</dbReference>
<dbReference type="EMBL" id="BOSL01000014">
    <property type="protein sequence ID" value="GIP54904.1"/>
    <property type="molecule type" value="Genomic_DNA"/>
</dbReference>
<comment type="caution">
    <text evidence="11">The sequence shown here is derived from an EMBL/GenBank/DDBJ whole genome shotgun (WGS) entry which is preliminary data.</text>
</comment>
<comment type="function">
    <text evidence="10">Channel that opens in response to stretch forces in the membrane lipid bilayer. May participate in the regulation of osmotic pressure changes within the cell.</text>
</comment>
<dbReference type="NCBIfam" id="NF001843">
    <property type="entry name" value="PRK00567.1-4"/>
    <property type="match status" value="1"/>
</dbReference>
<evidence type="ECO:0000256" key="9">
    <source>
        <dbReference type="ARBA" id="ARBA00023303"/>
    </source>
</evidence>
<dbReference type="InterPro" id="IPR036019">
    <property type="entry name" value="MscL_channel"/>
</dbReference>
<evidence type="ECO:0000256" key="5">
    <source>
        <dbReference type="ARBA" id="ARBA00022692"/>
    </source>
</evidence>
<name>A0ABQ4MFY7_9BACL</name>
<keyword evidence="6 10" id="KW-1133">Transmembrane helix</keyword>
<comment type="similarity">
    <text evidence="2 10">Belongs to the MscL family.</text>
</comment>
<organism evidence="11 12">
    <name type="scientific">Paenibacillus vini</name>
    <dbReference type="NCBI Taxonomy" id="1476024"/>
    <lineage>
        <taxon>Bacteria</taxon>
        <taxon>Bacillati</taxon>
        <taxon>Bacillota</taxon>
        <taxon>Bacilli</taxon>
        <taxon>Bacillales</taxon>
        <taxon>Paenibacillaceae</taxon>
        <taxon>Paenibacillus</taxon>
    </lineage>
</organism>
<gene>
    <name evidence="10 11" type="primary">mscL</name>
    <name evidence="11" type="ORF">J42TS3_39390</name>
</gene>
<sequence>MWKEFKAFALKGNVLDLAIGVIIGAAFGKIVASLVSDILMPLVGLLLGGVNLSGLTFTFGNATLNYGVFLQTVVDFLIISFSIFLFIKGVSRFKRKEEEVKPEQAPLPSNEELLLAEIRDLLKQNAQLNKPEA</sequence>
<dbReference type="Gene3D" id="1.10.1200.120">
    <property type="entry name" value="Large-conductance mechanosensitive channel, MscL, domain 1"/>
    <property type="match status" value="1"/>
</dbReference>
<evidence type="ECO:0000256" key="4">
    <source>
        <dbReference type="ARBA" id="ARBA00022475"/>
    </source>
</evidence>
<evidence type="ECO:0000256" key="1">
    <source>
        <dbReference type="ARBA" id="ARBA00004651"/>
    </source>
</evidence>
<keyword evidence="5 10" id="KW-0812">Transmembrane</keyword>
<dbReference type="NCBIfam" id="NF010560">
    <property type="entry name" value="PRK13955.1"/>
    <property type="match status" value="1"/>
</dbReference>
<feature type="transmembrane region" description="Helical" evidence="10">
    <location>
        <begin position="39"/>
        <end position="60"/>
    </location>
</feature>
<dbReference type="Proteomes" id="UP000679992">
    <property type="component" value="Unassembled WGS sequence"/>
</dbReference>
<dbReference type="PANTHER" id="PTHR30266">
    <property type="entry name" value="MECHANOSENSITIVE CHANNEL MSCL"/>
    <property type="match status" value="1"/>
</dbReference>
<evidence type="ECO:0000313" key="12">
    <source>
        <dbReference type="Proteomes" id="UP000679992"/>
    </source>
</evidence>
<dbReference type="HAMAP" id="MF_00115">
    <property type="entry name" value="MscL"/>
    <property type="match status" value="1"/>
</dbReference>
<dbReference type="PROSITE" id="PS01327">
    <property type="entry name" value="MSCL"/>
    <property type="match status" value="1"/>
</dbReference>
<evidence type="ECO:0000256" key="6">
    <source>
        <dbReference type="ARBA" id="ARBA00022989"/>
    </source>
</evidence>
<dbReference type="Pfam" id="PF01741">
    <property type="entry name" value="MscL"/>
    <property type="match status" value="1"/>
</dbReference>
<dbReference type="InterPro" id="IPR019823">
    <property type="entry name" value="Mechanosensitive_channel_CS"/>
</dbReference>
<reference evidence="11 12" key="1">
    <citation type="submission" date="2021-03" db="EMBL/GenBank/DDBJ databases">
        <title>Antimicrobial resistance genes in bacteria isolated from Japanese honey, and their potential for conferring macrolide and lincosamide resistance in the American foulbrood pathogen Paenibacillus larvae.</title>
        <authorList>
            <person name="Okamoto M."/>
            <person name="Kumagai M."/>
            <person name="Kanamori H."/>
            <person name="Takamatsu D."/>
        </authorList>
    </citation>
    <scope>NUCLEOTIDE SEQUENCE [LARGE SCALE GENOMIC DNA]</scope>
    <source>
        <strain evidence="11 12">J42TS3</strain>
    </source>
</reference>
<keyword evidence="3 10" id="KW-0813">Transport</keyword>
<evidence type="ECO:0000256" key="10">
    <source>
        <dbReference type="HAMAP-Rule" id="MF_00115"/>
    </source>
</evidence>
<keyword evidence="4 10" id="KW-1003">Cell membrane</keyword>
<dbReference type="PANTHER" id="PTHR30266:SF2">
    <property type="entry name" value="LARGE-CONDUCTANCE MECHANOSENSITIVE CHANNEL"/>
    <property type="match status" value="1"/>
</dbReference>
<feature type="transmembrane region" description="Helical" evidence="10">
    <location>
        <begin position="66"/>
        <end position="87"/>
    </location>
</feature>
<evidence type="ECO:0000256" key="8">
    <source>
        <dbReference type="ARBA" id="ARBA00023136"/>
    </source>
</evidence>
<dbReference type="RefSeq" id="WP_211021983.1">
    <property type="nucleotide sequence ID" value="NZ_BOSL01000014.1"/>
</dbReference>